<name>A0A109KP57_PSEFL</name>
<dbReference type="RefSeq" id="WP_034127677.1">
    <property type="nucleotide sequence ID" value="NZ_JRXU01000021.1"/>
</dbReference>
<reference evidence="2 4" key="2">
    <citation type="submission" date="2018-03" db="EMBL/GenBank/DDBJ databases">
        <title>Blue discolouration in mozzarella cheese caused by Pseudomonas fluorescens.</title>
        <authorList>
            <person name="Chiesa F."/>
            <person name="Dalmasso A."/>
            <person name="Lomonaco S."/>
        </authorList>
    </citation>
    <scope>NUCLEOTIDE SEQUENCE [LARGE SCALE GENOMIC DNA]</scope>
    <source>
        <strain evidence="2 4">11293</strain>
    </source>
</reference>
<sequence>MGGQGTLINNLLGNGSFSKYGTEWTTQDTVDYSRQYCRVLNGQASQAINATAETTYLLKFWSQVLYQGKGELLIQPDIPGADVRIALNDFHLWRKQEIRITTPPATTLMTVAVTGTAGEVCVDELNLTQDTSTPPRPELVLNGDFSANSDHWDTSGSPIGSGRHFDGDTFQATLQGQARQTIAVTGGITYEFSFRSRSEFGGHGFARFQVTPTGTFPEIRVGAAAWTTYTADLAVPAATTAVTIVLIGIDGAVFFDDVSLKRKA</sequence>
<comment type="caution">
    <text evidence="1">The sequence shown here is derived from an EMBL/GenBank/DDBJ whole genome shotgun (WGS) entry which is preliminary data.</text>
</comment>
<accession>A0A109KP57</accession>
<evidence type="ECO:0000313" key="1">
    <source>
        <dbReference type="EMBL" id="KWV72726.1"/>
    </source>
</evidence>
<proteinExistence type="predicted"/>
<dbReference type="EMBL" id="LCYA01000290">
    <property type="protein sequence ID" value="KWV72726.1"/>
    <property type="molecule type" value="Genomic_DNA"/>
</dbReference>
<gene>
    <name evidence="2" type="ORF">C7A10_11845</name>
    <name evidence="1" type="ORF">PFLmoz3_06195</name>
</gene>
<evidence type="ECO:0000313" key="3">
    <source>
        <dbReference type="Proteomes" id="UP000061348"/>
    </source>
</evidence>
<reference evidence="1 3" key="1">
    <citation type="submission" date="2015-05" db="EMBL/GenBank/DDBJ databases">
        <title>A genomic and transcriptomic approach to investigate the blue pigment phenotype in Pseudomonas fluorescens.</title>
        <authorList>
            <person name="Andreani N.A."/>
            <person name="Cardazzo B."/>
        </authorList>
    </citation>
    <scope>NUCLEOTIDE SEQUENCE [LARGE SCALE GENOMIC DNA]</scope>
    <source>
        <strain evidence="1 3">Ps_22</strain>
    </source>
</reference>
<dbReference type="PATRIC" id="fig|294.194.peg.6888"/>
<evidence type="ECO:0000313" key="2">
    <source>
        <dbReference type="EMBL" id="PRW93171.1"/>
    </source>
</evidence>
<dbReference type="SUPFAM" id="SSF49785">
    <property type="entry name" value="Galactose-binding domain-like"/>
    <property type="match status" value="1"/>
</dbReference>
<dbReference type="AlphaFoldDB" id="A0A109KP57"/>
<dbReference type="Proteomes" id="UP000239731">
    <property type="component" value="Unassembled WGS sequence"/>
</dbReference>
<protein>
    <recommendedName>
        <fullName evidence="5">CBM-cenC domain-containing protein</fullName>
    </recommendedName>
</protein>
<dbReference type="InterPro" id="IPR008979">
    <property type="entry name" value="Galactose-bd-like_sf"/>
</dbReference>
<dbReference type="Proteomes" id="UP000061348">
    <property type="component" value="Unassembled WGS sequence"/>
</dbReference>
<dbReference type="EMBL" id="PVUH01000006">
    <property type="protein sequence ID" value="PRW93171.1"/>
    <property type="molecule type" value="Genomic_DNA"/>
</dbReference>
<evidence type="ECO:0000313" key="4">
    <source>
        <dbReference type="Proteomes" id="UP000239731"/>
    </source>
</evidence>
<organism evidence="1 3">
    <name type="scientific">Pseudomonas fluorescens</name>
    <dbReference type="NCBI Taxonomy" id="294"/>
    <lineage>
        <taxon>Bacteria</taxon>
        <taxon>Pseudomonadati</taxon>
        <taxon>Pseudomonadota</taxon>
        <taxon>Gammaproteobacteria</taxon>
        <taxon>Pseudomonadales</taxon>
        <taxon>Pseudomonadaceae</taxon>
        <taxon>Pseudomonas</taxon>
    </lineage>
</organism>
<evidence type="ECO:0008006" key="5">
    <source>
        <dbReference type="Google" id="ProtNLM"/>
    </source>
</evidence>
<dbReference type="Gene3D" id="2.60.120.260">
    <property type="entry name" value="Galactose-binding domain-like"/>
    <property type="match status" value="2"/>
</dbReference>